<dbReference type="InterPro" id="IPR027463">
    <property type="entry name" value="AcrB_DN_DC_subdom"/>
</dbReference>
<dbReference type="EMBL" id="JBHSAY010000010">
    <property type="protein sequence ID" value="MFC4133324.1"/>
    <property type="molecule type" value="Genomic_DNA"/>
</dbReference>
<evidence type="ECO:0000256" key="2">
    <source>
        <dbReference type="SAM" id="Phobius"/>
    </source>
</evidence>
<keyword evidence="2" id="KW-1133">Transmembrane helix</keyword>
<feature type="transmembrane region" description="Helical" evidence="2">
    <location>
        <begin position="909"/>
        <end position="930"/>
    </location>
</feature>
<dbReference type="Gene3D" id="1.20.1640.10">
    <property type="entry name" value="Multidrug efflux transporter AcrB transmembrane domain"/>
    <property type="match status" value="2"/>
</dbReference>
<dbReference type="Gene3D" id="3.30.70.1440">
    <property type="entry name" value="Multidrug efflux transporter AcrB pore domain"/>
    <property type="match status" value="1"/>
</dbReference>
<dbReference type="RefSeq" id="WP_253760876.1">
    <property type="nucleotide sequence ID" value="NZ_JAMZDZ010000001.1"/>
</dbReference>
<evidence type="ECO:0000313" key="4">
    <source>
        <dbReference type="Proteomes" id="UP001595816"/>
    </source>
</evidence>
<feature type="transmembrane region" description="Helical" evidence="2">
    <location>
        <begin position="857"/>
        <end position="876"/>
    </location>
</feature>
<keyword evidence="4" id="KW-1185">Reference proteome</keyword>
<dbReference type="Gene3D" id="3.30.2090.10">
    <property type="entry name" value="Multidrug efflux transporter AcrB TolC docking domain, DN and DC subdomains"/>
    <property type="match status" value="2"/>
</dbReference>
<dbReference type="InterPro" id="IPR001036">
    <property type="entry name" value="Acrflvin-R"/>
</dbReference>
<dbReference type="SUPFAM" id="SSF82866">
    <property type="entry name" value="Multidrug efflux transporter AcrB transmembrane domain"/>
    <property type="match status" value="2"/>
</dbReference>
<feature type="region of interest" description="Disordered" evidence="1">
    <location>
        <begin position="1021"/>
        <end position="1069"/>
    </location>
</feature>
<keyword evidence="2" id="KW-0812">Transmembrane</keyword>
<dbReference type="SUPFAM" id="SSF82714">
    <property type="entry name" value="Multidrug efflux transporter AcrB TolC docking domain, DN and DC subdomains"/>
    <property type="match status" value="2"/>
</dbReference>
<feature type="transmembrane region" description="Helical" evidence="2">
    <location>
        <begin position="435"/>
        <end position="461"/>
    </location>
</feature>
<feature type="transmembrane region" description="Helical" evidence="2">
    <location>
        <begin position="958"/>
        <end position="976"/>
    </location>
</feature>
<accession>A0ABV8LS10</accession>
<protein>
    <submittedName>
        <fullName evidence="3">Efflux RND transporter permease subunit</fullName>
    </submittedName>
</protein>
<feature type="transmembrane region" description="Helical" evidence="2">
    <location>
        <begin position="535"/>
        <end position="555"/>
    </location>
</feature>
<dbReference type="SUPFAM" id="SSF82693">
    <property type="entry name" value="Multidrug efflux transporter AcrB pore domain, PN1, PN2, PC1 and PC2 subdomains"/>
    <property type="match status" value="3"/>
</dbReference>
<dbReference type="PRINTS" id="PR00702">
    <property type="entry name" value="ACRIFLAVINRP"/>
</dbReference>
<name>A0ABV8LS10_9ACTN</name>
<sequence>MSFFSRLSLANRGLTALVAVIVTAFGLMVIPQLKQQLFPSLDFPAAFVSAAYPGAAPEVVASQVTEPIENALQGTPGLKRVTSTSSEGVSTVQVEFDFGTDLDDSTTKMQSSLNRISATLPDGVDPQVFAFSTDNFPVVLLSASNGGDERQLAEKITKDVIPAIQGIEGVREAQLTGQRQAQLVIAPNPAKLAGAGLSVADLMNVLKVNGIAMPAGTLPDGDKTLTVSVGTPLTKIDDLKNLYLRPSSAAPGTVVVPVKLGDVATITEQLAPATSITRTNGKESLGIMVFAAPDGNAVGISHEISDMLPELKSKLGGDAQLTAVFDQAPYVEKSIEGLTTEGALGLVMAIIVILVFLLSIRSTIVTAVSIPLSVIIALIALKVGDYSLNILTLGALTIAIGRVVDDSIVVLENIKRHLAYGEDKQHAVLGAVKEVAGAVTASTLTTVAVFSPIALVGGLVGQLFSSFAITVTVALLASLAVSLTIIPVLAYWFLKPANGSADGEAIREAAEAKERRSILQRAYVPIIRFATKRRWLTVTAAILVFFLTMGMASLLKTNFLDQSGETTLTVSQEMPKGTSLAVTDAAAKKIESVVANTEGVETYQVTVGSGGTFGLGAGGSNSSTVSITLKKDAKAYDVQEKLRAEMAKLTDVGEVKVDAGNGGGGFSASTLQVIVQADDEAALQTASDQVRQAMSEVADVTDVASDLSTSAPRVQVTVDRQKAAAVGLTEAQVAQAVGAVFRGAPLGQYTLDGRQQQVMLTFGAASPTSLDQLKKLPIAGPLTLDQVATVATVDGPTQITRIDGDRSVTVSGTATGSNLGKTTQDLDTKLKALQLPTGASYTVGGASADQADAFGNLGLALLAAIAIVFLIMAATFKSLVQPLILLVSVPFAATGAILALLVTDTALGVPALIGMLMLIGIVVTNAIVLLDLVNQYRAQGASVVDAVVEGGRRRLRPILMTAVATIFALLPMALGITGQGGFISQPLAVVVIGGLLSSTVLTLILVPTLYTMVEGRKERKAAKRARKLGTPAETLPEAEPTPGPNLLEPPAQKNGFTDLPSEDSSWARP</sequence>
<keyword evidence="2" id="KW-0472">Membrane</keyword>
<feature type="transmembrane region" description="Helical" evidence="2">
    <location>
        <begin position="342"/>
        <end position="360"/>
    </location>
</feature>
<dbReference type="PANTHER" id="PTHR32063:SF0">
    <property type="entry name" value="SWARMING MOTILITY PROTEIN SWRC"/>
    <property type="match status" value="1"/>
</dbReference>
<feature type="transmembrane region" description="Helical" evidence="2">
    <location>
        <begin position="467"/>
        <end position="494"/>
    </location>
</feature>
<comment type="caution">
    <text evidence="3">The sequence shown here is derived from an EMBL/GenBank/DDBJ whole genome shotgun (WGS) entry which is preliminary data.</text>
</comment>
<gene>
    <name evidence="3" type="ORF">ACFOZ4_22165</name>
</gene>
<feature type="compositionally biased region" description="Low complexity" evidence="1">
    <location>
        <begin position="1029"/>
        <end position="1040"/>
    </location>
</feature>
<dbReference type="PANTHER" id="PTHR32063">
    <property type="match status" value="1"/>
</dbReference>
<evidence type="ECO:0000313" key="3">
    <source>
        <dbReference type="EMBL" id="MFC4133324.1"/>
    </source>
</evidence>
<evidence type="ECO:0000256" key="1">
    <source>
        <dbReference type="SAM" id="MobiDB-lite"/>
    </source>
</evidence>
<reference evidence="4" key="1">
    <citation type="journal article" date="2019" name="Int. J. Syst. Evol. Microbiol.">
        <title>The Global Catalogue of Microorganisms (GCM) 10K type strain sequencing project: providing services to taxonomists for standard genome sequencing and annotation.</title>
        <authorList>
            <consortium name="The Broad Institute Genomics Platform"/>
            <consortium name="The Broad Institute Genome Sequencing Center for Infectious Disease"/>
            <person name="Wu L."/>
            <person name="Ma J."/>
        </authorList>
    </citation>
    <scope>NUCLEOTIDE SEQUENCE [LARGE SCALE GENOMIC DNA]</scope>
    <source>
        <strain evidence="4">CGMCC 4.7289</strain>
    </source>
</reference>
<feature type="transmembrane region" description="Helical" evidence="2">
    <location>
        <begin position="988"/>
        <end position="1010"/>
    </location>
</feature>
<feature type="transmembrane region" description="Helical" evidence="2">
    <location>
        <begin position="883"/>
        <end position="903"/>
    </location>
</feature>
<feature type="transmembrane region" description="Helical" evidence="2">
    <location>
        <begin position="12"/>
        <end position="30"/>
    </location>
</feature>
<proteinExistence type="predicted"/>
<dbReference type="Gene3D" id="3.30.70.1320">
    <property type="entry name" value="Multidrug efflux transporter AcrB pore domain like"/>
    <property type="match status" value="1"/>
</dbReference>
<dbReference type="Gene3D" id="3.30.70.1430">
    <property type="entry name" value="Multidrug efflux transporter AcrB pore domain"/>
    <property type="match status" value="2"/>
</dbReference>
<dbReference type="Pfam" id="PF00873">
    <property type="entry name" value="ACR_tran"/>
    <property type="match status" value="1"/>
</dbReference>
<organism evidence="3 4">
    <name type="scientific">Hamadaea flava</name>
    <dbReference type="NCBI Taxonomy" id="1742688"/>
    <lineage>
        <taxon>Bacteria</taxon>
        <taxon>Bacillati</taxon>
        <taxon>Actinomycetota</taxon>
        <taxon>Actinomycetes</taxon>
        <taxon>Micromonosporales</taxon>
        <taxon>Micromonosporaceae</taxon>
        <taxon>Hamadaea</taxon>
    </lineage>
</organism>
<dbReference type="Proteomes" id="UP001595816">
    <property type="component" value="Unassembled WGS sequence"/>
</dbReference>